<dbReference type="RefSeq" id="WP_005219456.1">
    <property type="nucleotide sequence ID" value="NZ_KI392033.1"/>
</dbReference>
<accession>C3XHW3</accession>
<organism evidence="1 2">
    <name type="scientific">Helicobacter bilis ATCC 43879</name>
    <dbReference type="NCBI Taxonomy" id="613026"/>
    <lineage>
        <taxon>Bacteria</taxon>
        <taxon>Pseudomonadati</taxon>
        <taxon>Campylobacterota</taxon>
        <taxon>Epsilonproteobacteria</taxon>
        <taxon>Campylobacterales</taxon>
        <taxon>Helicobacteraceae</taxon>
        <taxon>Helicobacter</taxon>
    </lineage>
</organism>
<name>C3XHW3_9HELI</name>
<comment type="caution">
    <text evidence="1">The sequence shown here is derived from an EMBL/GenBank/DDBJ whole genome shotgun (WGS) entry which is preliminary data.</text>
</comment>
<dbReference type="Proteomes" id="UP000005085">
    <property type="component" value="Unassembled WGS sequence"/>
</dbReference>
<keyword evidence="2" id="KW-1185">Reference proteome</keyword>
<protein>
    <submittedName>
        <fullName evidence="1">Uncharacterized protein</fullName>
    </submittedName>
</protein>
<sequence length="114" mass="13486">MKTKIQIIDCFVAEQLQGEYYSGFTRSRVFVSISLKDMINYLAKTYKEAELDSRDSKKRIYEHFTSGNNRIFLDSKDSDITELTIHKEKMLVNDKNEFSSLEFYKADEIVEIEY</sequence>
<evidence type="ECO:0000313" key="1">
    <source>
        <dbReference type="EMBL" id="EEO24602.1"/>
    </source>
</evidence>
<dbReference type="EMBL" id="ACDN02000011">
    <property type="protein sequence ID" value="EEO24602.1"/>
    <property type="molecule type" value="Genomic_DNA"/>
</dbReference>
<reference evidence="1 2" key="1">
    <citation type="journal article" date="2014" name="Genome Announc.">
        <title>Draft genome sequences of six enterohepatic helicobacter species isolated from humans and one from rhesus macaques.</title>
        <authorList>
            <person name="Shen Z."/>
            <person name="Sheh A."/>
            <person name="Young S.K."/>
            <person name="Abouelliel A."/>
            <person name="Ward D.V."/>
            <person name="Earl A.M."/>
            <person name="Fox J.G."/>
        </authorList>
    </citation>
    <scope>NUCLEOTIDE SEQUENCE [LARGE SCALE GENOMIC DNA]</scope>
    <source>
        <strain evidence="1 2">ATCC 43879</strain>
    </source>
</reference>
<gene>
    <name evidence="1" type="ORF">HRAG_01659</name>
</gene>
<dbReference type="HOGENOM" id="CLU_2129998_0_0_7"/>
<evidence type="ECO:0000313" key="2">
    <source>
        <dbReference type="Proteomes" id="UP000005085"/>
    </source>
</evidence>
<proteinExistence type="predicted"/>
<dbReference type="AlphaFoldDB" id="C3XHW3"/>